<evidence type="ECO:0000256" key="2">
    <source>
        <dbReference type="ARBA" id="ARBA00022741"/>
    </source>
</evidence>
<dbReference type="PROSITE" id="PS50893">
    <property type="entry name" value="ABC_TRANSPORTER_2"/>
    <property type="match status" value="1"/>
</dbReference>
<comment type="caution">
    <text evidence="5">The sequence shown here is derived from an EMBL/GenBank/DDBJ whole genome shotgun (WGS) entry which is preliminary data.</text>
</comment>
<dbReference type="InterPro" id="IPR027417">
    <property type="entry name" value="P-loop_NTPase"/>
</dbReference>
<dbReference type="GO" id="GO:0016887">
    <property type="term" value="F:ATP hydrolysis activity"/>
    <property type="evidence" value="ECO:0007669"/>
    <property type="project" value="InterPro"/>
</dbReference>
<dbReference type="InterPro" id="IPR003439">
    <property type="entry name" value="ABC_transporter-like_ATP-bd"/>
</dbReference>
<dbReference type="SUPFAM" id="SSF52540">
    <property type="entry name" value="P-loop containing nucleoside triphosphate hydrolases"/>
    <property type="match status" value="1"/>
</dbReference>
<dbReference type="RefSeq" id="WP_116693887.1">
    <property type="nucleotide sequence ID" value="NZ_QEHR01000003.1"/>
</dbReference>
<dbReference type="OrthoDB" id="9801987at2"/>
<sequence length="236" mass="26279">MIEIDNLHKKFGKNEVLKGIDLTIDSGGIFAVLGPNGSGKTTLIKSILGMVVPNDGIIKLNGASIKQSWEYRNDIDYLPQIANFPGNLTVKELIKMIKDLRSNKTADDERLIDLFKLQPFLDKKLNNLSGGTKQKVNLVLTFMFDSPLVILDEPTTGLDPISHIRLKELITAEKQKGKTILITSHIMSFVEEISDEIVFLLEGKIYFRGSIADLKTKTEQPDFEHAIASMLSSSYA</sequence>
<keyword evidence="1" id="KW-0813">Transport</keyword>
<evidence type="ECO:0000313" key="6">
    <source>
        <dbReference type="Proteomes" id="UP000245962"/>
    </source>
</evidence>
<gene>
    <name evidence="5" type="ORF">DDV96_06255</name>
</gene>
<dbReference type="Gene3D" id="3.40.50.300">
    <property type="entry name" value="P-loop containing nucleotide triphosphate hydrolases"/>
    <property type="match status" value="1"/>
</dbReference>
<evidence type="ECO:0000313" key="5">
    <source>
        <dbReference type="EMBL" id="PVW15864.1"/>
    </source>
</evidence>
<feature type="domain" description="ABC transporter" evidence="4">
    <location>
        <begin position="2"/>
        <end position="227"/>
    </location>
</feature>
<evidence type="ECO:0000256" key="1">
    <source>
        <dbReference type="ARBA" id="ARBA00022448"/>
    </source>
</evidence>
<dbReference type="Proteomes" id="UP000245962">
    <property type="component" value="Unassembled WGS sequence"/>
</dbReference>
<keyword evidence="6" id="KW-1185">Reference proteome</keyword>
<dbReference type="SMART" id="SM00382">
    <property type="entry name" value="AAA"/>
    <property type="match status" value="1"/>
</dbReference>
<reference evidence="5 6" key="1">
    <citation type="submission" date="2018-04" db="EMBL/GenBank/DDBJ databases">
        <title>Marixanthomonas spongiae HN-E44 sp. nov., isolated from a marine sponge.</title>
        <authorList>
            <person name="Luo L."/>
            <person name="Zhuang L."/>
        </authorList>
    </citation>
    <scope>NUCLEOTIDE SEQUENCE [LARGE SCALE GENOMIC DNA]</scope>
    <source>
        <strain evidence="5 6">HN-E44</strain>
    </source>
</reference>
<evidence type="ECO:0000256" key="3">
    <source>
        <dbReference type="ARBA" id="ARBA00022840"/>
    </source>
</evidence>
<dbReference type="PANTHER" id="PTHR42939:SF1">
    <property type="entry name" value="ABC TRANSPORTER ATP-BINDING PROTEIN ALBC-RELATED"/>
    <property type="match status" value="1"/>
</dbReference>
<proteinExistence type="predicted"/>
<accession>A0A2U0I465</accession>
<organism evidence="5 6">
    <name type="scientific">Marixanthomonas spongiae</name>
    <dbReference type="NCBI Taxonomy" id="2174845"/>
    <lineage>
        <taxon>Bacteria</taxon>
        <taxon>Pseudomonadati</taxon>
        <taxon>Bacteroidota</taxon>
        <taxon>Flavobacteriia</taxon>
        <taxon>Flavobacteriales</taxon>
        <taxon>Flavobacteriaceae</taxon>
        <taxon>Marixanthomonas</taxon>
    </lineage>
</organism>
<protein>
    <submittedName>
        <fullName evidence="5">Copper ABC transporter ATP-binding protein</fullName>
    </submittedName>
</protein>
<dbReference type="CDD" id="cd03230">
    <property type="entry name" value="ABC_DR_subfamily_A"/>
    <property type="match status" value="1"/>
</dbReference>
<dbReference type="AlphaFoldDB" id="A0A2U0I465"/>
<dbReference type="EMBL" id="QEHR01000003">
    <property type="protein sequence ID" value="PVW15864.1"/>
    <property type="molecule type" value="Genomic_DNA"/>
</dbReference>
<dbReference type="InterPro" id="IPR051782">
    <property type="entry name" value="ABC_Transporter_VariousFunc"/>
</dbReference>
<evidence type="ECO:0000259" key="4">
    <source>
        <dbReference type="PROSITE" id="PS50893"/>
    </source>
</evidence>
<keyword evidence="3 5" id="KW-0067">ATP-binding</keyword>
<keyword evidence="2" id="KW-0547">Nucleotide-binding</keyword>
<dbReference type="GO" id="GO:0005524">
    <property type="term" value="F:ATP binding"/>
    <property type="evidence" value="ECO:0007669"/>
    <property type="project" value="UniProtKB-KW"/>
</dbReference>
<dbReference type="InterPro" id="IPR003593">
    <property type="entry name" value="AAA+_ATPase"/>
</dbReference>
<dbReference type="Pfam" id="PF00005">
    <property type="entry name" value="ABC_tran"/>
    <property type="match status" value="1"/>
</dbReference>
<dbReference type="PANTHER" id="PTHR42939">
    <property type="entry name" value="ABC TRANSPORTER ATP-BINDING PROTEIN ALBC-RELATED"/>
    <property type="match status" value="1"/>
</dbReference>
<name>A0A2U0I465_9FLAO</name>